<dbReference type="Proteomes" id="UP000261340">
    <property type="component" value="Unplaced"/>
</dbReference>
<dbReference type="PANTHER" id="PTHR13237">
    <property type="entry name" value="SOMETHING ABOUT SILENCING PROTEIN 10-RELATED"/>
    <property type="match status" value="1"/>
</dbReference>
<evidence type="ECO:0000256" key="4">
    <source>
        <dbReference type="SAM" id="MobiDB-lite"/>
    </source>
</evidence>
<accession>A0A3Q0SSY0</accession>
<evidence type="ECO:0000256" key="2">
    <source>
        <dbReference type="ARBA" id="ARBA00004604"/>
    </source>
</evidence>
<dbReference type="GO" id="GO:0032040">
    <property type="term" value="C:small-subunit processome"/>
    <property type="evidence" value="ECO:0007669"/>
    <property type="project" value="TreeGrafter"/>
</dbReference>
<dbReference type="Ensembl" id="ENSACIT00000028758.1">
    <property type="protein sequence ID" value="ENSACIP00000028019.1"/>
    <property type="gene ID" value="ENSACIG00000021676.1"/>
</dbReference>
<name>A0A3Q0SSY0_AMPCI</name>
<evidence type="ECO:0000313" key="5">
    <source>
        <dbReference type="Ensembl" id="ENSACIP00000028019.1"/>
    </source>
</evidence>
<protein>
    <submittedName>
        <fullName evidence="5">Neuroguidin, EIF4E binding protein</fullName>
    </submittedName>
</protein>
<feature type="region of interest" description="Disordered" evidence="4">
    <location>
        <begin position="143"/>
        <end position="168"/>
    </location>
</feature>
<feature type="compositionally biased region" description="Basic and acidic residues" evidence="4">
    <location>
        <begin position="300"/>
        <end position="309"/>
    </location>
</feature>
<feature type="compositionally biased region" description="Basic residues" evidence="4">
    <location>
        <begin position="287"/>
        <end position="299"/>
    </location>
</feature>
<evidence type="ECO:0000256" key="1">
    <source>
        <dbReference type="ARBA" id="ARBA00004486"/>
    </source>
</evidence>
<keyword evidence="6" id="KW-1185">Reference proteome</keyword>
<evidence type="ECO:0000313" key="6">
    <source>
        <dbReference type="Proteomes" id="UP000261340"/>
    </source>
</evidence>
<feature type="compositionally biased region" description="Basic and acidic residues" evidence="4">
    <location>
        <begin position="212"/>
        <end position="233"/>
    </location>
</feature>
<dbReference type="Pfam" id="PF04000">
    <property type="entry name" value="Sas10_Utp3"/>
    <property type="match status" value="1"/>
</dbReference>
<comment type="similarity">
    <text evidence="3">Belongs to the SAS10 family.</text>
</comment>
<proteinExistence type="inferred from homology"/>
<dbReference type="AlphaFoldDB" id="A0A3Q0SSY0"/>
<evidence type="ECO:0000256" key="3">
    <source>
        <dbReference type="ARBA" id="ARBA00010979"/>
    </source>
</evidence>
<feature type="compositionally biased region" description="Basic and acidic residues" evidence="4">
    <location>
        <begin position="146"/>
        <end position="155"/>
    </location>
</feature>
<dbReference type="PANTHER" id="PTHR13237:SF9">
    <property type="entry name" value="NEUROGUIDIN"/>
    <property type="match status" value="1"/>
</dbReference>
<dbReference type="GO" id="GO:0030175">
    <property type="term" value="C:filopodium"/>
    <property type="evidence" value="ECO:0007669"/>
    <property type="project" value="UniProtKB-SubCell"/>
</dbReference>
<comment type="subcellular location">
    <subcellularLocation>
        <location evidence="1">Cell projection</location>
        <location evidence="1">Filopodium</location>
    </subcellularLocation>
    <subcellularLocation>
        <location evidence="2">Nucleus</location>
        <location evidence="2">Nucleolus</location>
    </subcellularLocation>
</comment>
<feature type="region of interest" description="Disordered" evidence="4">
    <location>
        <begin position="203"/>
        <end position="233"/>
    </location>
</feature>
<feature type="region of interest" description="Disordered" evidence="4">
    <location>
        <begin position="273"/>
        <end position="309"/>
    </location>
</feature>
<organism evidence="5 6">
    <name type="scientific">Amphilophus citrinellus</name>
    <name type="common">Midas cichlid</name>
    <name type="synonym">Cichlasoma citrinellum</name>
    <dbReference type="NCBI Taxonomy" id="61819"/>
    <lineage>
        <taxon>Eukaryota</taxon>
        <taxon>Metazoa</taxon>
        <taxon>Chordata</taxon>
        <taxon>Craniata</taxon>
        <taxon>Vertebrata</taxon>
        <taxon>Euteleostomi</taxon>
        <taxon>Actinopterygii</taxon>
        <taxon>Neopterygii</taxon>
        <taxon>Teleostei</taxon>
        <taxon>Neoteleostei</taxon>
        <taxon>Acanthomorphata</taxon>
        <taxon>Ovalentaria</taxon>
        <taxon>Cichlomorphae</taxon>
        <taxon>Cichliformes</taxon>
        <taxon>Cichlidae</taxon>
        <taxon>New World cichlids</taxon>
        <taxon>Cichlasomatinae</taxon>
        <taxon>Heroini</taxon>
        <taxon>Amphilophus</taxon>
    </lineage>
</organism>
<dbReference type="InterPro" id="IPR007146">
    <property type="entry name" value="Sas10/Utp3/C1D"/>
</dbReference>
<sequence length="309" mass="35307">RCATLLGNNSYNHDLPKAVQLLNNLTEQVASVTSHVRELLTKAKDGAFKTSKGLSFLDLRYHLLLFYLQDLTHLISIKTEGGKIKDSDALTRVVTVRTILEKMRPLDHKLKYQIDKLVRTAVTGSLGKTEVIRFLKLESESEDEMENKAASEKKAAHSSGKKYVPPKIAPVHYDGDMTEADKKAAQVERHRQAALRSSVIQELRQQYSDAPEEIRDKRDFQSERESREELHRKNYEESMMVRLNVPKHQRNARKRGMMSMSNQLSSITRFGDITALTGGEGGDNPRPKRKKKLMKKNTKRKGEDFKIPH</sequence>
<reference evidence="5" key="1">
    <citation type="submission" date="2025-08" db="UniProtKB">
        <authorList>
            <consortium name="Ensembl"/>
        </authorList>
    </citation>
    <scope>IDENTIFICATION</scope>
</reference>
<dbReference type="GeneTree" id="ENSGT00500000044922"/>
<reference evidence="5" key="2">
    <citation type="submission" date="2025-09" db="UniProtKB">
        <authorList>
            <consortium name="Ensembl"/>
        </authorList>
    </citation>
    <scope>IDENTIFICATION</scope>
</reference>
<dbReference type="GO" id="GO:0000462">
    <property type="term" value="P:maturation of SSU-rRNA from tricistronic rRNA transcript (SSU-rRNA, 5.8S rRNA, LSU-rRNA)"/>
    <property type="evidence" value="ECO:0007669"/>
    <property type="project" value="TreeGrafter"/>
</dbReference>